<dbReference type="EMBL" id="JAVFWL010000006">
    <property type="protein sequence ID" value="KAK6763817.1"/>
    <property type="molecule type" value="Genomic_DNA"/>
</dbReference>
<gene>
    <name evidence="2" type="primary">Necator_chrX.g24392</name>
    <name evidence="2" type="ORF">RB195_024227</name>
</gene>
<name>A0ABR1EMB4_NECAM</name>
<comment type="caution">
    <text evidence="2">The sequence shown here is derived from an EMBL/GenBank/DDBJ whole genome shotgun (WGS) entry which is preliminary data.</text>
</comment>
<accession>A0ABR1EMB4</accession>
<evidence type="ECO:0000313" key="2">
    <source>
        <dbReference type="EMBL" id="KAK6763817.1"/>
    </source>
</evidence>
<evidence type="ECO:0000256" key="1">
    <source>
        <dbReference type="SAM" id="MobiDB-lite"/>
    </source>
</evidence>
<dbReference type="Proteomes" id="UP001303046">
    <property type="component" value="Unassembled WGS sequence"/>
</dbReference>
<keyword evidence="3" id="KW-1185">Reference proteome</keyword>
<sequence>MIFSELQSASNCACLLCKRPKTEGAMIDSVLIVRGENQRNVGGVGFVVHPSVIHVVDSYEILSRHLAILCFCPLRGNPESSSTAARQHHRIRKVDKSEVDSGFMGSWKK</sequence>
<evidence type="ECO:0000313" key="3">
    <source>
        <dbReference type="Proteomes" id="UP001303046"/>
    </source>
</evidence>
<proteinExistence type="predicted"/>
<feature type="region of interest" description="Disordered" evidence="1">
    <location>
        <begin position="78"/>
        <end position="109"/>
    </location>
</feature>
<organism evidence="2 3">
    <name type="scientific">Necator americanus</name>
    <name type="common">Human hookworm</name>
    <dbReference type="NCBI Taxonomy" id="51031"/>
    <lineage>
        <taxon>Eukaryota</taxon>
        <taxon>Metazoa</taxon>
        <taxon>Ecdysozoa</taxon>
        <taxon>Nematoda</taxon>
        <taxon>Chromadorea</taxon>
        <taxon>Rhabditida</taxon>
        <taxon>Rhabditina</taxon>
        <taxon>Rhabditomorpha</taxon>
        <taxon>Strongyloidea</taxon>
        <taxon>Ancylostomatidae</taxon>
        <taxon>Bunostominae</taxon>
        <taxon>Necator</taxon>
    </lineage>
</organism>
<reference evidence="2 3" key="1">
    <citation type="submission" date="2023-08" db="EMBL/GenBank/DDBJ databases">
        <title>A Necator americanus chromosomal reference genome.</title>
        <authorList>
            <person name="Ilik V."/>
            <person name="Petrzelkova K.J."/>
            <person name="Pardy F."/>
            <person name="Fuh T."/>
            <person name="Niatou-Singa F.S."/>
            <person name="Gouil Q."/>
            <person name="Baker L."/>
            <person name="Ritchie M.E."/>
            <person name="Jex A.R."/>
            <person name="Gazzola D."/>
            <person name="Li H."/>
            <person name="Toshio Fujiwara R."/>
            <person name="Zhan B."/>
            <person name="Aroian R.V."/>
            <person name="Pafco B."/>
            <person name="Schwarz E.M."/>
        </authorList>
    </citation>
    <scope>NUCLEOTIDE SEQUENCE [LARGE SCALE GENOMIC DNA]</scope>
    <source>
        <strain evidence="2 3">Aroian</strain>
        <tissue evidence="2">Whole animal</tissue>
    </source>
</reference>
<protein>
    <submittedName>
        <fullName evidence="2">Uncharacterized protein</fullName>
    </submittedName>
</protein>